<dbReference type="SUPFAM" id="SSF52047">
    <property type="entry name" value="RNI-like"/>
    <property type="match status" value="1"/>
</dbReference>
<evidence type="ECO:0000256" key="1">
    <source>
        <dbReference type="SAM" id="Coils"/>
    </source>
</evidence>
<evidence type="ECO:0000259" key="2">
    <source>
        <dbReference type="PROSITE" id="PS50181"/>
    </source>
</evidence>
<keyword evidence="4" id="KW-1185">Reference proteome</keyword>
<dbReference type="InterPro" id="IPR001810">
    <property type="entry name" value="F-box_dom"/>
</dbReference>
<evidence type="ECO:0000313" key="4">
    <source>
        <dbReference type="Proteomes" id="UP001383192"/>
    </source>
</evidence>
<dbReference type="InterPro" id="IPR032675">
    <property type="entry name" value="LRR_dom_sf"/>
</dbReference>
<gene>
    <name evidence="3" type="ORF">VNI00_008759</name>
</gene>
<dbReference type="SUPFAM" id="SSF81383">
    <property type="entry name" value="F-box domain"/>
    <property type="match status" value="1"/>
</dbReference>
<dbReference type="InterPro" id="IPR036047">
    <property type="entry name" value="F-box-like_dom_sf"/>
</dbReference>
<comment type="caution">
    <text evidence="3">The sequence shown here is derived from an EMBL/GenBank/DDBJ whole genome shotgun (WGS) entry which is preliminary data.</text>
</comment>
<dbReference type="PROSITE" id="PS50181">
    <property type="entry name" value="FBOX"/>
    <property type="match status" value="1"/>
</dbReference>
<name>A0AAW0CTE4_9AGAR</name>
<keyword evidence="1" id="KW-0175">Coiled coil</keyword>
<organism evidence="3 4">
    <name type="scientific">Paramarasmius palmivorus</name>
    <dbReference type="NCBI Taxonomy" id="297713"/>
    <lineage>
        <taxon>Eukaryota</taxon>
        <taxon>Fungi</taxon>
        <taxon>Dikarya</taxon>
        <taxon>Basidiomycota</taxon>
        <taxon>Agaricomycotina</taxon>
        <taxon>Agaricomycetes</taxon>
        <taxon>Agaricomycetidae</taxon>
        <taxon>Agaricales</taxon>
        <taxon>Marasmiineae</taxon>
        <taxon>Marasmiaceae</taxon>
        <taxon>Paramarasmius</taxon>
    </lineage>
</organism>
<dbReference type="Proteomes" id="UP001383192">
    <property type="component" value="Unassembled WGS sequence"/>
</dbReference>
<dbReference type="PANTHER" id="PTHR38926:SF5">
    <property type="entry name" value="F-BOX AND LEUCINE-RICH REPEAT PROTEIN 6"/>
    <property type="match status" value="1"/>
</dbReference>
<feature type="domain" description="F-box" evidence="2">
    <location>
        <begin position="78"/>
        <end position="133"/>
    </location>
</feature>
<reference evidence="3 4" key="1">
    <citation type="submission" date="2024-01" db="EMBL/GenBank/DDBJ databases">
        <title>A draft genome for a cacao thread blight-causing isolate of Paramarasmius palmivorus.</title>
        <authorList>
            <person name="Baruah I.K."/>
            <person name="Bukari Y."/>
            <person name="Amoako-Attah I."/>
            <person name="Meinhardt L.W."/>
            <person name="Bailey B.A."/>
            <person name="Cohen S.P."/>
        </authorList>
    </citation>
    <scope>NUCLEOTIDE SEQUENCE [LARGE SCALE GENOMIC DNA]</scope>
    <source>
        <strain evidence="3 4">GH-12</strain>
    </source>
</reference>
<dbReference type="Gene3D" id="3.80.10.10">
    <property type="entry name" value="Ribonuclease Inhibitor"/>
    <property type="match status" value="1"/>
</dbReference>
<dbReference type="EMBL" id="JAYKXP010000030">
    <property type="protein sequence ID" value="KAK7043021.1"/>
    <property type="molecule type" value="Genomic_DNA"/>
</dbReference>
<dbReference type="PANTHER" id="PTHR38926">
    <property type="entry name" value="F-BOX DOMAIN CONTAINING PROTEIN, EXPRESSED"/>
    <property type="match status" value="1"/>
</dbReference>
<evidence type="ECO:0000313" key="3">
    <source>
        <dbReference type="EMBL" id="KAK7043021.1"/>
    </source>
</evidence>
<protein>
    <recommendedName>
        <fullName evidence="2">F-box domain-containing protein</fullName>
    </recommendedName>
</protein>
<sequence>MNTSSPIPQTQRGKCTERLFRSTVSAAERPVLEQILKDAEAQLRDHETEINRLRASLASMENKRDGLKKKILRYRSLLAPVHRIPPEILQNVFTFFCEDTWLEKTLTQPLTLSRVCGRWREIVLSTPSLWSTIAIDYAEWPKDFHWLDFLVHLFLDRSKTSPITLTLNFEDDELRQDAVPSIEALVRHSSRWHRLRLYGIRQDVIQNPVFAPIKGSLPILVELLIEEDSYEFDDEFRCELFGHCPALTTISIRPECPLTLASMLPWGQIRHAKISNSFTNDGISFLKLLPNLDSIELVHFGDSLSSYRGEPVVLSAKQLSVVTHLRHDMACSVQNVTLGQLSSLRIDGCKDDCADKGDGDWKQWDEKPILDFIRRSGCSITSLTLQWVPITDEQLLRFLKLTPELENLCLEEYKIISNEPSPTNSIVTPTLLGALTIDHQGTSSPFLPRLNHIRFAVHDDLDQEALSKALLSRWNPDRAYAEEIGVDCIKSVDIVFIDENEEPVEALVSKLQWMGDVGVRLTIAARMPEEEDDED</sequence>
<accession>A0AAW0CTE4</accession>
<dbReference type="Gene3D" id="1.20.1280.50">
    <property type="match status" value="1"/>
</dbReference>
<proteinExistence type="predicted"/>
<feature type="coiled-coil region" evidence="1">
    <location>
        <begin position="29"/>
        <end position="77"/>
    </location>
</feature>
<dbReference type="Pfam" id="PF12937">
    <property type="entry name" value="F-box-like"/>
    <property type="match status" value="1"/>
</dbReference>
<dbReference type="AlphaFoldDB" id="A0AAW0CTE4"/>